<gene>
    <name evidence="3" type="ORF">FRZ03_29725</name>
</gene>
<reference evidence="3" key="1">
    <citation type="journal article" date="2019" name="Microbiol. Resour. Announc.">
        <title>Draft Genomic Sequences of Streptomyces misionensis and Streptomyces albidoflavus, bacteria applied for phytopathogen biocontrol.</title>
        <authorList>
            <person name="Pylro V."/>
            <person name="Dias A."/>
            <person name="Andreote F."/>
            <person name="Varani A."/>
            <person name="Andreote C."/>
            <person name="Bernardo E."/>
            <person name="Martins T."/>
        </authorList>
    </citation>
    <scope>NUCLEOTIDE SEQUENCE [LARGE SCALE GENOMIC DNA]</scope>
    <source>
        <strain evidence="3">66</strain>
    </source>
</reference>
<dbReference type="Gene3D" id="1.10.10.2840">
    <property type="entry name" value="PucR C-terminal helix-turn-helix domain"/>
    <property type="match status" value="2"/>
</dbReference>
<dbReference type="InterPro" id="IPR051448">
    <property type="entry name" value="CdaR-like_regulators"/>
</dbReference>
<comment type="caution">
    <text evidence="3">The sequence shown here is derived from an EMBL/GenBank/DDBJ whole genome shotgun (WGS) entry which is preliminary data.</text>
</comment>
<feature type="region of interest" description="Disordered" evidence="1">
    <location>
        <begin position="1"/>
        <end position="37"/>
    </location>
</feature>
<feature type="domain" description="PucR C-terminal helix-turn-helix" evidence="2">
    <location>
        <begin position="360"/>
        <end position="400"/>
    </location>
</feature>
<organism evidence="3 4">
    <name type="scientific">Streptomyces misionensis</name>
    <dbReference type="NCBI Taxonomy" id="67331"/>
    <lineage>
        <taxon>Bacteria</taxon>
        <taxon>Bacillati</taxon>
        <taxon>Actinomycetota</taxon>
        <taxon>Actinomycetes</taxon>
        <taxon>Kitasatosporales</taxon>
        <taxon>Streptomycetaceae</taxon>
        <taxon>Streptomyces</taxon>
    </lineage>
</organism>
<dbReference type="PANTHER" id="PTHR33744">
    <property type="entry name" value="CARBOHYDRATE DIACID REGULATOR"/>
    <property type="match status" value="1"/>
</dbReference>
<evidence type="ECO:0000313" key="4">
    <source>
        <dbReference type="Proteomes" id="UP000320481"/>
    </source>
</evidence>
<dbReference type="InterPro" id="IPR042070">
    <property type="entry name" value="PucR_C-HTH_sf"/>
</dbReference>
<dbReference type="Proteomes" id="UP000320481">
    <property type="component" value="Unassembled WGS sequence"/>
</dbReference>
<feature type="compositionally biased region" description="Basic and acidic residues" evidence="1">
    <location>
        <begin position="9"/>
        <end position="29"/>
    </location>
</feature>
<keyword evidence="4" id="KW-1185">Reference proteome</keyword>
<dbReference type="EMBL" id="VOGW01000177">
    <property type="protein sequence ID" value="TWV33874.1"/>
    <property type="molecule type" value="Genomic_DNA"/>
</dbReference>
<dbReference type="PANTHER" id="PTHR33744:SF1">
    <property type="entry name" value="DNA-BINDING TRANSCRIPTIONAL ACTIVATOR ADER"/>
    <property type="match status" value="1"/>
</dbReference>
<dbReference type="Pfam" id="PF13556">
    <property type="entry name" value="HTH_30"/>
    <property type="match status" value="1"/>
</dbReference>
<evidence type="ECO:0000313" key="3">
    <source>
        <dbReference type="EMBL" id="TWV33874.1"/>
    </source>
</evidence>
<evidence type="ECO:0000256" key="1">
    <source>
        <dbReference type="SAM" id="MobiDB-lite"/>
    </source>
</evidence>
<protein>
    <submittedName>
        <fullName evidence="3">PucR family transcriptional regulator</fullName>
    </submittedName>
</protein>
<name>A0A5C6IY20_9ACTN</name>
<evidence type="ECO:0000259" key="2">
    <source>
        <dbReference type="Pfam" id="PF13556"/>
    </source>
</evidence>
<dbReference type="InterPro" id="IPR025736">
    <property type="entry name" value="PucR_C-HTH_dom"/>
</dbReference>
<accession>A0A5C6IY20</accession>
<dbReference type="AlphaFoldDB" id="A0A5C6IY20"/>
<sequence>MNSPVTSRCADRDRPGRQGEGHVARRAEEEPQPYGSDGWARELLDQLRPAGRDVNRLVAWLARGTGSSVCLRDARGTLLAEAGERLSLDASVVADVAAGRVSAAALDDGTRHARLVGIRHPGPDPAASAVLAVARRDPFDRHTTDILGHTAGVLELLLRERELAHADHRLRRATADLRLAILQLLMVEDTVSARRVAAGLWPGLLEKDTARVYVIEGSAAERARIADECGVATGGGALVVRCPAMDGHVIVLGPATEVGERLRSLVAARPGTYLGGSPRQRLALTATAYGQAVSALAVARFRPERAAVYAERTRPARLMDPVALRAWSAAVLRPLDTLAHHIRAELLATTRLGLEFTAVSAAKVLGVSRNTVRARMDRVAALIGADFSALTVRAVAHVALNTEAAQGPYDPDGTAPVPPVRFADLLGSAALRSWAEGLLGRLDQDGRDLRGTLRAWLAADANAGPAADARGVHAQTVREHVRAAEPVLERRLLTGGTDLYEVVLAHLVTGELPVPAWGPANADQADAAVHR</sequence>
<proteinExistence type="predicted"/>